<accession>A0ABU8XDC1</accession>
<evidence type="ECO:0000313" key="1">
    <source>
        <dbReference type="EMBL" id="MEJ8856657.1"/>
    </source>
</evidence>
<dbReference type="Gene3D" id="2.30.110.10">
    <property type="entry name" value="Electron Transport, Fmn-binding Protein, Chain A"/>
    <property type="match status" value="1"/>
</dbReference>
<name>A0ABU8XDC1_9BURK</name>
<keyword evidence="2" id="KW-1185">Reference proteome</keyword>
<proteinExistence type="predicted"/>
<dbReference type="RefSeq" id="WP_340336720.1">
    <property type="nucleotide sequence ID" value="NZ_JBBKZS010000007.1"/>
</dbReference>
<sequence>MTQAPTLPCAPLTPEFIAMVNRGVSTVVASRDAAMRPSLMRAMGSSISMDGTRITVFVARSQGRQLLLDVASTGQIAVVFSDPGSHRTLQVKAGAVDLRNADAGDTALLRRYLLAMEREICAIGYPVNVVDAMLACRLDDLVAISFTPAAAFDQTPGPRAGSALAATN</sequence>
<dbReference type="InterPro" id="IPR012349">
    <property type="entry name" value="Split_barrel_FMN-bd"/>
</dbReference>
<dbReference type="Proteomes" id="UP001367030">
    <property type="component" value="Unassembled WGS sequence"/>
</dbReference>
<evidence type="ECO:0008006" key="3">
    <source>
        <dbReference type="Google" id="ProtNLM"/>
    </source>
</evidence>
<protein>
    <recommendedName>
        <fullName evidence="3">Pyridoxamine 5'-phosphate oxidase putative domain-containing protein</fullName>
    </recommendedName>
</protein>
<organism evidence="1 2">
    <name type="scientific">Variovorax robiniae</name>
    <dbReference type="NCBI Taxonomy" id="1836199"/>
    <lineage>
        <taxon>Bacteria</taxon>
        <taxon>Pseudomonadati</taxon>
        <taxon>Pseudomonadota</taxon>
        <taxon>Betaproteobacteria</taxon>
        <taxon>Burkholderiales</taxon>
        <taxon>Comamonadaceae</taxon>
        <taxon>Variovorax</taxon>
    </lineage>
</organism>
<reference evidence="1 2" key="1">
    <citation type="submission" date="2024-03" db="EMBL/GenBank/DDBJ databases">
        <title>Novel species of the genus Variovorax.</title>
        <authorList>
            <person name="Liu Q."/>
            <person name="Xin Y.-H."/>
        </authorList>
    </citation>
    <scope>NUCLEOTIDE SEQUENCE [LARGE SCALE GENOMIC DNA]</scope>
    <source>
        <strain evidence="1 2">KACC 18901</strain>
    </source>
</reference>
<evidence type="ECO:0000313" key="2">
    <source>
        <dbReference type="Proteomes" id="UP001367030"/>
    </source>
</evidence>
<dbReference type="EMBL" id="JBBKZS010000007">
    <property type="protein sequence ID" value="MEJ8856657.1"/>
    <property type="molecule type" value="Genomic_DNA"/>
</dbReference>
<comment type="caution">
    <text evidence="1">The sequence shown here is derived from an EMBL/GenBank/DDBJ whole genome shotgun (WGS) entry which is preliminary data.</text>
</comment>
<gene>
    <name evidence="1" type="ORF">WKW79_18925</name>
</gene>